<dbReference type="EMBL" id="CAJNJA010012897">
    <property type="protein sequence ID" value="CAE7307499.1"/>
    <property type="molecule type" value="Genomic_DNA"/>
</dbReference>
<dbReference type="OrthoDB" id="412876at2759"/>
<feature type="compositionally biased region" description="Basic and acidic residues" evidence="4">
    <location>
        <begin position="864"/>
        <end position="880"/>
    </location>
</feature>
<feature type="region of interest" description="Disordered" evidence="4">
    <location>
        <begin position="858"/>
        <end position="880"/>
    </location>
</feature>
<dbReference type="InterPro" id="IPR014998">
    <property type="entry name" value="DUF1848"/>
</dbReference>
<sequence length="2028" mass="226587">MQTVHGLPDVGSHGIWLDLEDFVSCDDKVREDDLRSLSFPSNWPAAYQSDALRALIGKRGRLPGKRVAVAGEPSPAEQGSVECHAMAAQKKEKNPFLPDQGQSCWIWFAPKTGKNDEKPSTRDAAALPHNAAAHEARLQKGLWGKKAYRLSPAVFVADAFDGTALVRERSATGMASIKVKAGLILPWYEGLLVLEELMRKNENEDSCPWVTELLDVILKEKSQRNISASLYVSKSLLNAAVTGPAFVTREGRIVAHRRSPLRDDSQLTEAEVSPPGWYRVDRLERYLPPWEAFAHPKCGLYQDFYLVQWSPPLEMESFEDTPQGEPGFPKCTWEPDECLPDDLDALRISAKKRWLEGQKEREKKVTRNPSFTEDNKEQARGTKRMANGDVAETAKATFRDVSGKVLHGLREELKPEISEEEKGKIKEGWPKHEGEYPTGYGPAMPPGFCQQECRCMEDWHVGEVDLDRKWLKNALRDQAVERAVSGFKLQEGMLRIRGGYSGHAFLEPLRAADREFALSGFQRQRQAATQVAMVVIQCVKQAVMPLPLAAALDASAGDLLHSLYILDESKEEGPEDDGHAGGPFQPLRFEKLSGPDWILVDQSTGRIGTIAKDTPRAFKAESFTVAVDFCGVVKRWRMDLKIGPNKPPVPENLRTCTAQIMDVLGQVPQLKEKCIEMIKLVYDDQSKSVRKKVTLAHWLRQMKKVYIMVAGVTCYPLQSFSNAEQLSAKSRLGLVRGWAVYERGDRPGHFVAERYWWNCHPDGRWVDLTPRPEGLHELLLVEAPGSEKQRGASTSVQADFARRLLTWRFPKLAASIAAVGRPAQPAQSQPAKPEQPSQPASRQTTKVLDYSKWSNIVDSDEEEAPQRREDEADVGVKDLAEGKTKKKPVLPVPDFLQGSTAGGGGTNCLLSLLKLLDSEEKKEDHAHSLAQVFGRSFHSAMLERPRQSFYKRALASLDKDVFVVVLGIGSVLPLLEAARSFRGILLETSTKLAEVAEQLLKANKLSFPTAVIKEGLDNAEAVRDTISRKLPKAASVCVVTERMAHDLLSNGIVPACVTVHQALRHCGAKSIRHLPKTVELLAAPAEIRSERLLEFDLRPFNTLRHTSSNDKADFWWWPVRMGSQPNTNCALLGPAKTLCGFDFDRSPEITLDEVRRPMKLQADKRGRCNCVAVWWVAKFGDEEYSTRPDLENRDAPPNGHSEWKQAVHYLAGETSVFQGDVIDLQVSVTPRFTFRMMQESPMSVEVPMWVQAPTSTKFSATLPILPYHFLMMTDMERAQVYQRAIRDAVQAQRKKLGRRPRVLDAGSGIGLLGMMAALEGAEVWLCEAVPLMRQTCREVVAANAALITEKRGMVNLLPPMMSTRLVVGEDVAEKFDIVRSSRRPVSAAPRSESETVMDLWCLGAMHGSDTNMRFEGRCMLARGEGIIPTMRHAHKKLLAETGVLGPWCKIEREDAARTFADLRATAGTLTLGPAWVKKENGGVDLQAIGQHFKSKFSAVRIDQFPRRYLTDEPIVAMEVNLSCVPPQPAEGEPNVENDVKLCIRMGGKAALRAKVSSVKVDHSGMLSGYGIWWSADLGNGHVVTSNPSSPQRSWKQLIRWLDAPRFVSTGEDIQAETMPCVACGDGEREYVAEVLTCYNDHQVSWSLCGFVLTFYKSAEVNVEDIYLPREMVDKYQEELLAAQSQDLALPKKQPAHEDGPKMFARVTETDRARALQRPPLILSCSRRTDVPWAFLRQYLKAFREGFMYVCFALAGGSTQKVHKLCRAFVVEVGQVGYFHAAKWSKNYSKWIEEFKREDSILHSYRVHMFNFTVNSDDLVLEPGMAAPLQERLEQVTWLATRFGPHALNVRFDPIVHYRRLPGLGLHDNLQDFEQIVRHIGSLGIRHITFSFCKPYKQSVRNMLSAGVELVALSDAQQRQVLDRLLPIAALSNVELRCCCDSGLVGYRMASPVAVPEVRKLRRWGPQEGQERRERGQRAPRCTAGPGGRGVAMPGRSASRSSGPRFGIDGDFPAPERSGPARAVQLHWE</sequence>
<dbReference type="PANTHER" id="PTHR11006:SF4">
    <property type="entry name" value="PROTEIN ARGININE N-METHYLTRANSFERASE 7"/>
    <property type="match status" value="1"/>
</dbReference>
<dbReference type="GO" id="GO:0042054">
    <property type="term" value="F:histone methyltransferase activity"/>
    <property type="evidence" value="ECO:0007669"/>
    <property type="project" value="TreeGrafter"/>
</dbReference>
<dbReference type="GO" id="GO:0016274">
    <property type="term" value="F:protein-arginine N-methyltransferase activity"/>
    <property type="evidence" value="ECO:0007669"/>
    <property type="project" value="InterPro"/>
</dbReference>
<feature type="region of interest" description="Disordered" evidence="4">
    <location>
        <begin position="359"/>
        <end position="386"/>
    </location>
</feature>
<feature type="compositionally biased region" description="Low complexity" evidence="4">
    <location>
        <begin position="822"/>
        <end position="841"/>
    </location>
</feature>
<evidence type="ECO:0000313" key="7">
    <source>
        <dbReference type="Proteomes" id="UP000601435"/>
    </source>
</evidence>
<dbReference type="GO" id="GO:0032259">
    <property type="term" value="P:methylation"/>
    <property type="evidence" value="ECO:0007669"/>
    <property type="project" value="UniProtKB-KW"/>
</dbReference>
<evidence type="ECO:0000256" key="4">
    <source>
        <dbReference type="SAM" id="MobiDB-lite"/>
    </source>
</evidence>
<dbReference type="InterPro" id="IPR029063">
    <property type="entry name" value="SAM-dependent_MTases_sf"/>
</dbReference>
<reference evidence="6" key="1">
    <citation type="submission" date="2021-02" db="EMBL/GenBank/DDBJ databases">
        <authorList>
            <person name="Dougan E. K."/>
            <person name="Rhodes N."/>
            <person name="Thang M."/>
            <person name="Chan C."/>
        </authorList>
    </citation>
    <scope>NUCLEOTIDE SEQUENCE</scope>
</reference>
<name>A0A812NIN3_9DINO</name>
<proteinExistence type="predicted"/>
<evidence type="ECO:0000256" key="1">
    <source>
        <dbReference type="ARBA" id="ARBA00022603"/>
    </source>
</evidence>
<dbReference type="Pfam" id="PF22528">
    <property type="entry name" value="PRMT_C"/>
    <property type="match status" value="1"/>
</dbReference>
<dbReference type="InterPro" id="IPR055135">
    <property type="entry name" value="PRMT_dom"/>
</dbReference>
<keyword evidence="7" id="KW-1185">Reference proteome</keyword>
<feature type="compositionally biased region" description="Low complexity" evidence="4">
    <location>
        <begin position="1993"/>
        <end position="2004"/>
    </location>
</feature>
<dbReference type="SUPFAM" id="SSF53335">
    <property type="entry name" value="S-adenosyl-L-methionine-dependent methyltransferases"/>
    <property type="match status" value="1"/>
</dbReference>
<dbReference type="Pfam" id="PF08902">
    <property type="entry name" value="DUF1848"/>
    <property type="match status" value="1"/>
</dbReference>
<dbReference type="Gene3D" id="2.70.160.11">
    <property type="entry name" value="Hnrnp arginine n-methyltransferase1"/>
    <property type="match status" value="2"/>
</dbReference>
<protein>
    <submittedName>
        <fullName evidence="6">Art7 protein</fullName>
    </submittedName>
</protein>
<evidence type="ECO:0000256" key="2">
    <source>
        <dbReference type="ARBA" id="ARBA00022679"/>
    </source>
</evidence>
<dbReference type="Proteomes" id="UP000601435">
    <property type="component" value="Unassembled WGS sequence"/>
</dbReference>
<feature type="domain" description="Protein arginine N-methyltransferase" evidence="5">
    <location>
        <begin position="1129"/>
        <end position="1230"/>
    </location>
</feature>
<evidence type="ECO:0000259" key="5">
    <source>
        <dbReference type="Pfam" id="PF22528"/>
    </source>
</evidence>
<dbReference type="PANTHER" id="PTHR11006">
    <property type="entry name" value="PROTEIN ARGININE N-METHYLTRANSFERASE"/>
    <property type="match status" value="1"/>
</dbReference>
<organism evidence="6 7">
    <name type="scientific">Symbiodinium necroappetens</name>
    <dbReference type="NCBI Taxonomy" id="1628268"/>
    <lineage>
        <taxon>Eukaryota</taxon>
        <taxon>Sar</taxon>
        <taxon>Alveolata</taxon>
        <taxon>Dinophyceae</taxon>
        <taxon>Suessiales</taxon>
        <taxon>Symbiodiniaceae</taxon>
        <taxon>Symbiodinium</taxon>
    </lineage>
</organism>
<feature type="region of interest" description="Disordered" evidence="4">
    <location>
        <begin position="820"/>
        <end position="845"/>
    </location>
</feature>
<keyword evidence="3" id="KW-0949">S-adenosyl-L-methionine</keyword>
<gene>
    <name evidence="6" type="primary">Art7</name>
    <name evidence="6" type="ORF">SNEC2469_LOCUS7635</name>
</gene>
<dbReference type="Gene3D" id="3.40.50.150">
    <property type="entry name" value="Vaccinia Virus protein VP39"/>
    <property type="match status" value="2"/>
</dbReference>
<accession>A0A812NIN3</accession>
<feature type="region of interest" description="Disordered" evidence="4">
    <location>
        <begin position="1963"/>
        <end position="2028"/>
    </location>
</feature>
<evidence type="ECO:0000256" key="3">
    <source>
        <dbReference type="ARBA" id="ARBA00022691"/>
    </source>
</evidence>
<evidence type="ECO:0000313" key="6">
    <source>
        <dbReference type="EMBL" id="CAE7307499.1"/>
    </source>
</evidence>
<comment type="caution">
    <text evidence="6">The sequence shown here is derived from an EMBL/GenBank/DDBJ whole genome shotgun (WGS) entry which is preliminary data.</text>
</comment>
<dbReference type="InterPro" id="IPR025799">
    <property type="entry name" value="Arg_MeTrfase"/>
</dbReference>
<keyword evidence="1" id="KW-0489">Methyltransferase</keyword>
<keyword evidence="2" id="KW-0808">Transferase</keyword>